<dbReference type="SUPFAM" id="SSF52794">
    <property type="entry name" value="PTS system IIB component-like"/>
    <property type="match status" value="1"/>
</dbReference>
<dbReference type="InterPro" id="IPR016152">
    <property type="entry name" value="PTrfase/Anion_transptr"/>
</dbReference>
<evidence type="ECO:0000259" key="6">
    <source>
        <dbReference type="PROSITE" id="PS51099"/>
    </source>
</evidence>
<sequence length="691" mass="80452">MKDRTHAILDRLLDSEIPLTVRYLSTEFKVSERTIRNEISAINELLRQCQLPLVDAIRSKGLELNLSQLDRERLITFIGQHSGFKYLSREERVLDLILDIAFGKEPVFLKKKEECYQVSKSSIDEDIRQVRKSLAYYQVEVVSLPKQGLKFQAKEQFIRTMLFSMVSSVLVAEEQGKKELVYKYVDKERLHHLDTIYSNCISQVEVSPYRINFNLLTYIWLNRLSRGHYISPSNESERRREKNDRISAYISQVLREFKIESSTEEERYIYFLLNSLNKEEAYHPSNWLDLQLLIMQLIQFVEEETGIPFNKKEAQLQEALYGHMIGMVDRIKNGLQLVNPLKDKIKQAYGQVYSGLEKFLRGEQDKLGGIITDDEIAFLTIHFSTALSEINQNNQYWYRAIVICNYGIATGRLLAENLKEYFNIEVLAVLSSREIDLVEKFDVDLVFSTVKLNYKAKPIMIMDTIFNEETKLMVHNFLEANRQHQRLITRKSDYTEMFQILLKTIESQFGKLTKNFYNDLENLFRKNGLTINQKEVQPMIQDVLSDDNILFEKGDFTWQEAIQQVAKPLLRKKNITEDYVQAMIEDVKKYGPYIVIGPHLALAHARPEDGANQLGLSLAIFQKPVSFGHEFNDPVKVIFCLSAVDSYSHLNIMKSLVSLIRKEDNIKKLADASNIQMVKKILFTDDSEEEK</sequence>
<dbReference type="InterPro" id="IPR002178">
    <property type="entry name" value="PTS_EIIA_type-2_dom"/>
</dbReference>
<dbReference type="GO" id="GO:0009401">
    <property type="term" value="P:phosphoenolpyruvate-dependent sugar phosphotransferase system"/>
    <property type="evidence" value="ECO:0007669"/>
    <property type="project" value="InterPro"/>
</dbReference>
<dbReference type="InterPro" id="IPR050661">
    <property type="entry name" value="BglG_antiterminators"/>
</dbReference>
<dbReference type="Pfam" id="PF00359">
    <property type="entry name" value="PTS_EIIA_2"/>
    <property type="match status" value="1"/>
</dbReference>
<dbReference type="InterPro" id="IPR011608">
    <property type="entry name" value="PRD"/>
</dbReference>
<dbReference type="Gene3D" id="3.40.50.2300">
    <property type="match status" value="1"/>
</dbReference>
<dbReference type="eggNOG" id="COG1762">
    <property type="taxonomic scope" value="Bacteria"/>
</dbReference>
<dbReference type="PANTHER" id="PTHR30185">
    <property type="entry name" value="CRYPTIC BETA-GLUCOSIDE BGL OPERON ANTITERMINATOR"/>
    <property type="match status" value="1"/>
</dbReference>
<dbReference type="Gene3D" id="3.40.930.10">
    <property type="entry name" value="Mannitol-specific EII, Chain A"/>
    <property type="match status" value="1"/>
</dbReference>
<dbReference type="Pfam" id="PF00874">
    <property type="entry name" value="PRD"/>
    <property type="match status" value="1"/>
</dbReference>
<dbReference type="eggNOG" id="COG3711">
    <property type="taxonomic scope" value="Bacteria"/>
</dbReference>
<dbReference type="InterPro" id="IPR036634">
    <property type="entry name" value="PRD_sf"/>
</dbReference>
<dbReference type="GO" id="GO:0006355">
    <property type="term" value="P:regulation of DNA-templated transcription"/>
    <property type="evidence" value="ECO:0007669"/>
    <property type="project" value="InterPro"/>
</dbReference>
<keyword evidence="1" id="KW-0808">Transferase</keyword>
<dbReference type="PROSITE" id="PS51099">
    <property type="entry name" value="PTS_EIIB_TYPE_2"/>
    <property type="match status" value="1"/>
</dbReference>
<comment type="caution">
    <text evidence="8">The sequence shown here is derived from an EMBL/GenBank/DDBJ whole genome shotgun (WGS) entry which is preliminary data.</text>
</comment>
<dbReference type="Proteomes" id="UP000004322">
    <property type="component" value="Unassembled WGS sequence"/>
</dbReference>
<evidence type="ECO:0000256" key="3">
    <source>
        <dbReference type="ARBA" id="ARBA00023015"/>
    </source>
</evidence>
<dbReference type="EMBL" id="AEUV02000002">
    <property type="protein sequence ID" value="EHI75118.1"/>
    <property type="molecule type" value="Genomic_DNA"/>
</dbReference>
<dbReference type="AlphaFoldDB" id="G5JNN7"/>
<dbReference type="GO" id="GO:0008982">
    <property type="term" value="F:protein-N(PI)-phosphohistidine-sugar phosphotransferase activity"/>
    <property type="evidence" value="ECO:0007669"/>
    <property type="project" value="InterPro"/>
</dbReference>
<dbReference type="STRING" id="873449.STRCR_0193"/>
<gene>
    <name evidence="8" type="ORF">STRCR_0193</name>
</gene>
<feature type="domain" description="PRD" evidence="7">
    <location>
        <begin position="285"/>
        <end position="393"/>
    </location>
</feature>
<evidence type="ECO:0000256" key="4">
    <source>
        <dbReference type="ARBA" id="ARBA00023163"/>
    </source>
</evidence>
<name>G5JNN7_STRCG</name>
<evidence type="ECO:0000313" key="9">
    <source>
        <dbReference type="Proteomes" id="UP000004322"/>
    </source>
</evidence>
<accession>G5JNN7</accession>
<dbReference type="CDD" id="cd00211">
    <property type="entry name" value="PTS_IIA_fru"/>
    <property type="match status" value="1"/>
</dbReference>
<dbReference type="InterPro" id="IPR036095">
    <property type="entry name" value="PTS_EIIB-like_sf"/>
</dbReference>
<feature type="domain" description="PTS EIIB type-2" evidence="6">
    <location>
        <begin position="398"/>
        <end position="486"/>
    </location>
</feature>
<keyword evidence="3" id="KW-0805">Transcription regulation</keyword>
<keyword evidence="9" id="KW-1185">Reference proteome</keyword>
<dbReference type="InterPro" id="IPR013011">
    <property type="entry name" value="PTS_EIIB_2"/>
</dbReference>
<dbReference type="Gene3D" id="1.10.10.10">
    <property type="entry name" value="Winged helix-like DNA-binding domain superfamily/Winged helix DNA-binding domain"/>
    <property type="match status" value="1"/>
</dbReference>
<protein>
    <submittedName>
        <fullName evidence="8">Uncharacterized protein</fullName>
    </submittedName>
</protein>
<dbReference type="Pfam" id="PF08279">
    <property type="entry name" value="HTH_11"/>
    <property type="match status" value="1"/>
</dbReference>
<dbReference type="InterPro" id="IPR036388">
    <property type="entry name" value="WH-like_DNA-bd_sf"/>
</dbReference>
<proteinExistence type="predicted"/>
<dbReference type="SUPFAM" id="SSF55804">
    <property type="entry name" value="Phoshotransferase/anion transport protein"/>
    <property type="match status" value="1"/>
</dbReference>
<dbReference type="Gene3D" id="1.10.1790.10">
    <property type="entry name" value="PRD domain"/>
    <property type="match status" value="1"/>
</dbReference>
<evidence type="ECO:0000256" key="2">
    <source>
        <dbReference type="ARBA" id="ARBA00022737"/>
    </source>
</evidence>
<dbReference type="PANTHER" id="PTHR30185:SF18">
    <property type="entry name" value="TRANSCRIPTIONAL REGULATOR MTLR"/>
    <property type="match status" value="1"/>
</dbReference>
<dbReference type="PROSITE" id="PS51094">
    <property type="entry name" value="PTS_EIIA_TYPE_2"/>
    <property type="match status" value="1"/>
</dbReference>
<dbReference type="PROSITE" id="PS51372">
    <property type="entry name" value="PRD_2"/>
    <property type="match status" value="1"/>
</dbReference>
<evidence type="ECO:0000313" key="8">
    <source>
        <dbReference type="EMBL" id="EHI75118.1"/>
    </source>
</evidence>
<keyword evidence="2" id="KW-0677">Repeat</keyword>
<evidence type="ECO:0000259" key="5">
    <source>
        <dbReference type="PROSITE" id="PS51094"/>
    </source>
</evidence>
<dbReference type="SUPFAM" id="SSF63520">
    <property type="entry name" value="PTS-regulatory domain, PRD"/>
    <property type="match status" value="1"/>
</dbReference>
<keyword evidence="4" id="KW-0804">Transcription</keyword>
<dbReference type="OrthoDB" id="369398at2"/>
<dbReference type="RefSeq" id="WP_004229197.1">
    <property type="nucleotide sequence ID" value="NZ_AEUV02000002.1"/>
</dbReference>
<evidence type="ECO:0000259" key="7">
    <source>
        <dbReference type="PROSITE" id="PS51372"/>
    </source>
</evidence>
<dbReference type="CDD" id="cd05568">
    <property type="entry name" value="PTS_IIB_bgl_like"/>
    <property type="match status" value="1"/>
</dbReference>
<feature type="domain" description="PTS EIIA type-2" evidence="5">
    <location>
        <begin position="542"/>
        <end position="685"/>
    </location>
</feature>
<reference evidence="8" key="1">
    <citation type="submission" date="2011-07" db="EMBL/GenBank/DDBJ databases">
        <authorList>
            <person name="Stanhope M.J."/>
            <person name="Durkin A.S."/>
            <person name="Hostetler J."/>
            <person name="Kim M."/>
            <person name="Radune D."/>
            <person name="Singh I."/>
            <person name="Town C.D."/>
        </authorList>
    </citation>
    <scope>NUCLEOTIDE SEQUENCE [LARGE SCALE GENOMIC DNA]</scope>
    <source>
        <strain evidence="8">HS-6</strain>
    </source>
</reference>
<dbReference type="InterPro" id="IPR013196">
    <property type="entry name" value="HTH_11"/>
</dbReference>
<organism evidence="8 9">
    <name type="scientific">Streptococcus criceti HS-6</name>
    <dbReference type="NCBI Taxonomy" id="873449"/>
    <lineage>
        <taxon>Bacteria</taxon>
        <taxon>Bacillati</taxon>
        <taxon>Bacillota</taxon>
        <taxon>Bacilli</taxon>
        <taxon>Lactobacillales</taxon>
        <taxon>Streptococcaceae</taxon>
        <taxon>Streptococcus</taxon>
    </lineage>
</organism>
<evidence type="ECO:0000256" key="1">
    <source>
        <dbReference type="ARBA" id="ARBA00022679"/>
    </source>
</evidence>